<dbReference type="InterPro" id="IPR002078">
    <property type="entry name" value="Sigma_54_int"/>
</dbReference>
<keyword evidence="4" id="KW-0238">DNA-binding</keyword>
<name>A0A286AEP1_9SPHI</name>
<dbReference type="PROSITE" id="PS00688">
    <property type="entry name" value="SIGMA54_INTERACT_3"/>
    <property type="match status" value="1"/>
</dbReference>
<feature type="domain" description="Response regulatory" evidence="8">
    <location>
        <begin position="3"/>
        <end position="117"/>
    </location>
</feature>
<dbReference type="InterPro" id="IPR058031">
    <property type="entry name" value="AAA_lid_NorR"/>
</dbReference>
<keyword evidence="5" id="KW-0804">Transcription</keyword>
<dbReference type="RefSeq" id="WP_097133877.1">
    <property type="nucleotide sequence ID" value="NZ_OCMT01000005.1"/>
</dbReference>
<reference evidence="10" key="1">
    <citation type="submission" date="2017-09" db="EMBL/GenBank/DDBJ databases">
        <authorList>
            <person name="Varghese N."/>
            <person name="Submissions S."/>
        </authorList>
    </citation>
    <scope>NUCLEOTIDE SEQUENCE [LARGE SCALE GENOMIC DNA]</scope>
    <source>
        <strain evidence="10">CGMCC 1.12803</strain>
    </source>
</reference>
<evidence type="ECO:0000256" key="5">
    <source>
        <dbReference type="ARBA" id="ARBA00023163"/>
    </source>
</evidence>
<dbReference type="InterPro" id="IPR002197">
    <property type="entry name" value="HTH_Fis"/>
</dbReference>
<feature type="modified residue" description="4-aspartylphosphate" evidence="6">
    <location>
        <position position="52"/>
    </location>
</feature>
<dbReference type="GO" id="GO:0043565">
    <property type="term" value="F:sequence-specific DNA binding"/>
    <property type="evidence" value="ECO:0007669"/>
    <property type="project" value="InterPro"/>
</dbReference>
<dbReference type="Pfam" id="PF00158">
    <property type="entry name" value="Sigma54_activat"/>
    <property type="match status" value="1"/>
</dbReference>
<evidence type="ECO:0000259" key="8">
    <source>
        <dbReference type="PROSITE" id="PS50110"/>
    </source>
</evidence>
<proteinExistence type="predicted"/>
<dbReference type="Pfam" id="PF00072">
    <property type="entry name" value="Response_reg"/>
    <property type="match status" value="1"/>
</dbReference>
<sequence>MASVLIIEDDSTFAQIIEGFLTKNNFEVTTVSNVAKALKLIAHEDFQLLLIDYRLPDGTGIDVLNHRRETGLAVPAIIMTSFNDVRTAVKAIHLGASDYITKPINPDELLMVINNALQKKETPKTTEDNFIRGKSEVANRLYQHIDLVAETDMSVVIQGESGTGKEFAARTLHQQSKRKSKPFIAIDCGALSKDLAASELFGHIKGAFTGAVNDKKGSFEAANGGTIFLDEIGNLSYEVQVKLLRALQERVIQPLGSNKQIPVDVRIITATNDDLANSMKNGEFREDLYHRINEFKIQLPPLRERGVDLELFIELFIKLSNEELNRNVKELDKETRSLLLKYDWPGNLRELRNVIKRMVLLTAGSIASADSLPDEMKIAVANEVPLDNPSDLKAVNESNEKTLITEALIKVKYNKSKAAKLLNIDRKTLYSKMERYGID</sequence>
<dbReference type="InterPro" id="IPR001789">
    <property type="entry name" value="Sig_transdc_resp-reg_receiver"/>
</dbReference>
<keyword evidence="3" id="KW-0805">Transcription regulation</keyword>
<dbReference type="SUPFAM" id="SSF52540">
    <property type="entry name" value="P-loop containing nucleoside triphosphate hydrolases"/>
    <property type="match status" value="1"/>
</dbReference>
<dbReference type="PANTHER" id="PTHR32071:SF81">
    <property type="entry name" value="PROPIONATE CATABOLISM OPERON REGULATORY PROTEIN"/>
    <property type="match status" value="1"/>
</dbReference>
<evidence type="ECO:0000256" key="1">
    <source>
        <dbReference type="ARBA" id="ARBA00022741"/>
    </source>
</evidence>
<dbReference type="Gene3D" id="1.10.10.60">
    <property type="entry name" value="Homeodomain-like"/>
    <property type="match status" value="1"/>
</dbReference>
<dbReference type="InterPro" id="IPR009057">
    <property type="entry name" value="Homeodomain-like_sf"/>
</dbReference>
<evidence type="ECO:0000259" key="7">
    <source>
        <dbReference type="PROSITE" id="PS50045"/>
    </source>
</evidence>
<dbReference type="SMART" id="SM00382">
    <property type="entry name" value="AAA"/>
    <property type="match status" value="1"/>
</dbReference>
<dbReference type="InterPro" id="IPR025944">
    <property type="entry name" value="Sigma_54_int_dom_CS"/>
</dbReference>
<evidence type="ECO:0000313" key="9">
    <source>
        <dbReference type="EMBL" id="SOD20369.1"/>
    </source>
</evidence>
<keyword evidence="1" id="KW-0547">Nucleotide-binding</keyword>
<protein>
    <submittedName>
        <fullName evidence="9">Two-component system, NtrC family, response regulator HydG</fullName>
    </submittedName>
</protein>
<dbReference type="SMART" id="SM00448">
    <property type="entry name" value="REC"/>
    <property type="match status" value="1"/>
</dbReference>
<dbReference type="Gene3D" id="1.10.8.60">
    <property type="match status" value="1"/>
</dbReference>
<dbReference type="Pfam" id="PF02954">
    <property type="entry name" value="HTH_8"/>
    <property type="match status" value="1"/>
</dbReference>
<feature type="domain" description="Sigma-54 factor interaction" evidence="7">
    <location>
        <begin position="131"/>
        <end position="360"/>
    </location>
</feature>
<organism evidence="9 10">
    <name type="scientific">Pedobacter xixiisoli</name>
    <dbReference type="NCBI Taxonomy" id="1476464"/>
    <lineage>
        <taxon>Bacteria</taxon>
        <taxon>Pseudomonadati</taxon>
        <taxon>Bacteroidota</taxon>
        <taxon>Sphingobacteriia</taxon>
        <taxon>Sphingobacteriales</taxon>
        <taxon>Sphingobacteriaceae</taxon>
        <taxon>Pedobacter</taxon>
    </lineage>
</organism>
<dbReference type="PROSITE" id="PS50110">
    <property type="entry name" value="RESPONSE_REGULATORY"/>
    <property type="match status" value="1"/>
</dbReference>
<gene>
    <name evidence="9" type="ORF">SAMN06297358_4086</name>
</gene>
<evidence type="ECO:0000313" key="10">
    <source>
        <dbReference type="Proteomes" id="UP000219281"/>
    </source>
</evidence>
<evidence type="ECO:0000256" key="6">
    <source>
        <dbReference type="PROSITE-ProRule" id="PRU00169"/>
    </source>
</evidence>
<dbReference type="AlphaFoldDB" id="A0A286AEP1"/>
<dbReference type="InterPro" id="IPR025943">
    <property type="entry name" value="Sigma_54_int_dom_ATP-bd_2"/>
</dbReference>
<keyword evidence="6" id="KW-0597">Phosphoprotein</keyword>
<dbReference type="InterPro" id="IPR027417">
    <property type="entry name" value="P-loop_NTPase"/>
</dbReference>
<accession>A0A286AEP1</accession>
<dbReference type="PROSITE" id="PS00676">
    <property type="entry name" value="SIGMA54_INTERACT_2"/>
    <property type="match status" value="1"/>
</dbReference>
<dbReference type="GO" id="GO:0000160">
    <property type="term" value="P:phosphorelay signal transduction system"/>
    <property type="evidence" value="ECO:0007669"/>
    <property type="project" value="InterPro"/>
</dbReference>
<dbReference type="FunFam" id="3.40.50.300:FF:000006">
    <property type="entry name" value="DNA-binding transcriptional regulator NtrC"/>
    <property type="match status" value="1"/>
</dbReference>
<dbReference type="PROSITE" id="PS50045">
    <property type="entry name" value="SIGMA54_INTERACT_4"/>
    <property type="match status" value="1"/>
</dbReference>
<dbReference type="GO" id="GO:0005524">
    <property type="term" value="F:ATP binding"/>
    <property type="evidence" value="ECO:0007669"/>
    <property type="project" value="UniProtKB-KW"/>
</dbReference>
<dbReference type="GO" id="GO:0006355">
    <property type="term" value="P:regulation of DNA-templated transcription"/>
    <property type="evidence" value="ECO:0007669"/>
    <property type="project" value="InterPro"/>
</dbReference>
<dbReference type="Gene3D" id="3.40.50.2300">
    <property type="match status" value="1"/>
</dbReference>
<dbReference type="Gene3D" id="3.40.50.300">
    <property type="entry name" value="P-loop containing nucleotide triphosphate hydrolases"/>
    <property type="match status" value="1"/>
</dbReference>
<dbReference type="OrthoDB" id="9767722at2"/>
<dbReference type="EMBL" id="OCMT01000005">
    <property type="protein sequence ID" value="SOD20369.1"/>
    <property type="molecule type" value="Genomic_DNA"/>
</dbReference>
<dbReference type="InterPro" id="IPR011006">
    <property type="entry name" value="CheY-like_superfamily"/>
</dbReference>
<dbReference type="SUPFAM" id="SSF52172">
    <property type="entry name" value="CheY-like"/>
    <property type="match status" value="1"/>
</dbReference>
<dbReference type="Pfam" id="PF25601">
    <property type="entry name" value="AAA_lid_14"/>
    <property type="match status" value="1"/>
</dbReference>
<evidence type="ECO:0000256" key="4">
    <source>
        <dbReference type="ARBA" id="ARBA00023125"/>
    </source>
</evidence>
<evidence type="ECO:0000256" key="3">
    <source>
        <dbReference type="ARBA" id="ARBA00023015"/>
    </source>
</evidence>
<dbReference type="PANTHER" id="PTHR32071">
    <property type="entry name" value="TRANSCRIPTIONAL REGULATORY PROTEIN"/>
    <property type="match status" value="1"/>
</dbReference>
<dbReference type="CDD" id="cd00009">
    <property type="entry name" value="AAA"/>
    <property type="match status" value="1"/>
</dbReference>
<dbReference type="InterPro" id="IPR003593">
    <property type="entry name" value="AAA+_ATPase"/>
</dbReference>
<keyword evidence="10" id="KW-1185">Reference proteome</keyword>
<dbReference type="Proteomes" id="UP000219281">
    <property type="component" value="Unassembled WGS sequence"/>
</dbReference>
<keyword evidence="2" id="KW-0067">ATP-binding</keyword>
<dbReference type="PRINTS" id="PR01590">
    <property type="entry name" value="HTHFIS"/>
</dbReference>
<dbReference type="SUPFAM" id="SSF46689">
    <property type="entry name" value="Homeodomain-like"/>
    <property type="match status" value="1"/>
</dbReference>
<evidence type="ECO:0000256" key="2">
    <source>
        <dbReference type="ARBA" id="ARBA00022840"/>
    </source>
</evidence>